<reference evidence="4 5" key="2">
    <citation type="submission" date="2015-05" db="EMBL/GenBank/DDBJ databases">
        <authorList>
            <person name="Morales-Cruz A."/>
            <person name="Amrine K.C."/>
            <person name="Cantu D."/>
        </authorList>
    </citation>
    <scope>NUCLEOTIDE SEQUENCE [LARGE SCALE GENOMIC DNA]</scope>
    <source>
        <strain evidence="4">UCRPC4</strain>
    </source>
</reference>
<gene>
    <name evidence="4" type="ORF">UCRPC4_g01562</name>
</gene>
<organism evidence="4 5">
    <name type="scientific">Phaeomoniella chlamydospora</name>
    <name type="common">Phaeoacremonium chlamydosporum</name>
    <dbReference type="NCBI Taxonomy" id="158046"/>
    <lineage>
        <taxon>Eukaryota</taxon>
        <taxon>Fungi</taxon>
        <taxon>Dikarya</taxon>
        <taxon>Ascomycota</taxon>
        <taxon>Pezizomycotina</taxon>
        <taxon>Eurotiomycetes</taxon>
        <taxon>Chaetothyriomycetidae</taxon>
        <taxon>Phaeomoniellales</taxon>
        <taxon>Phaeomoniellaceae</taxon>
        <taxon>Phaeomoniella</taxon>
    </lineage>
</organism>
<evidence type="ECO:0000256" key="1">
    <source>
        <dbReference type="ARBA" id="ARBA00023054"/>
    </source>
</evidence>
<feature type="compositionally biased region" description="Low complexity" evidence="3">
    <location>
        <begin position="544"/>
        <end position="554"/>
    </location>
</feature>
<feature type="region of interest" description="Disordered" evidence="3">
    <location>
        <begin position="602"/>
        <end position="637"/>
    </location>
</feature>
<keyword evidence="5" id="KW-1185">Reference proteome</keyword>
<dbReference type="PANTHER" id="PTHR32083">
    <property type="entry name" value="CILIA AND FLAGELLA-ASSOCIATED PROTEIN 58-RELATED"/>
    <property type="match status" value="1"/>
</dbReference>
<accession>A0A0G2EVZ9</accession>
<evidence type="ECO:0008006" key="6">
    <source>
        <dbReference type="Google" id="ProtNLM"/>
    </source>
</evidence>
<comment type="caution">
    <text evidence="4">The sequence shown here is derived from an EMBL/GenBank/DDBJ whole genome shotgun (WGS) entry which is preliminary data.</text>
</comment>
<feature type="compositionally biased region" description="Polar residues" evidence="3">
    <location>
        <begin position="619"/>
        <end position="637"/>
    </location>
</feature>
<evidence type="ECO:0000256" key="2">
    <source>
        <dbReference type="SAM" id="Coils"/>
    </source>
</evidence>
<proteinExistence type="predicted"/>
<name>A0A0G2EVZ9_PHACM</name>
<dbReference type="Proteomes" id="UP000053317">
    <property type="component" value="Unassembled WGS sequence"/>
</dbReference>
<dbReference type="GO" id="GO:0005856">
    <property type="term" value="C:cytoskeleton"/>
    <property type="evidence" value="ECO:0007669"/>
    <property type="project" value="TreeGrafter"/>
</dbReference>
<feature type="region of interest" description="Disordered" evidence="3">
    <location>
        <begin position="534"/>
        <end position="560"/>
    </location>
</feature>
<feature type="coiled-coil region" evidence="2">
    <location>
        <begin position="46"/>
        <end position="330"/>
    </location>
</feature>
<sequence length="637" mass="71870">MACGSNPAENIVTSITGLDLELLMEPLKALIRDIHALSSDDRLPKLEQFTTQVSNWREDAERQNKAIEELRSELSDIKSTSEKQLQEEKDDYQNRLQEAFNAHHLAVKKVEEEKASVDSELSQLREDAKTSEERIKDLEAEKEELEARIATYAKAQEEEKEKVAQQYETMKGLEDDISQKAQQIEALQNEATSKSEEIEKLTADKQRVEEALAGLEKQKEALGAEIANHIQVQQQHAENSVKQQEDIQRLEDITQQKDQQIQSLETDISQQNEQMGKLANNITLLEQQVSEVKAFLVQSETEKGEILKRSKVLEDRLKRLARFAEKLEEDDKVEELSQNLQSLWDSCLAAVADCFNEDLPDTILRDSEAWRQLQKKSNELTNPIPIVQSNHETAKSMRKAAVLAILADILDYHIFTTSYLFLDDSAFRTALLEMADEDPTKERFCRGLLLSIGKDSQSKVMTKKKSIVVREVMENVHSLLTEPQEDALRAALKDIAHRAIELWRPVQRKKKRFESDTNTTPEWQWSEFGICTTGDAESEGSGDGASEASGSEASDSSEDQPAVCVFPRVFYVEGQEDKPVFSGVMIMTSQMKAAKNELKGMDPVLNRTPTMRTGRRHSNASPNGINGSFLGSTLSAV</sequence>
<evidence type="ECO:0000256" key="3">
    <source>
        <dbReference type="SAM" id="MobiDB-lite"/>
    </source>
</evidence>
<evidence type="ECO:0000313" key="5">
    <source>
        <dbReference type="Proteomes" id="UP000053317"/>
    </source>
</evidence>
<reference evidence="4 5" key="1">
    <citation type="submission" date="2015-05" db="EMBL/GenBank/DDBJ databases">
        <title>Distinctive expansion of gene families associated with plant cell wall degradation and secondary metabolism in the genomes of grapevine trunk pathogens.</title>
        <authorList>
            <person name="Lawrence D.P."/>
            <person name="Travadon R."/>
            <person name="Rolshausen P.E."/>
            <person name="Baumgartner K."/>
        </authorList>
    </citation>
    <scope>NUCLEOTIDE SEQUENCE [LARGE SCALE GENOMIC DNA]</scope>
    <source>
        <strain evidence="4">UCRPC4</strain>
    </source>
</reference>
<keyword evidence="1 2" id="KW-0175">Coiled coil</keyword>
<dbReference type="OrthoDB" id="4205747at2759"/>
<dbReference type="AlphaFoldDB" id="A0A0G2EVZ9"/>
<evidence type="ECO:0000313" key="4">
    <source>
        <dbReference type="EMBL" id="KKY26286.1"/>
    </source>
</evidence>
<dbReference type="PANTHER" id="PTHR32083:SF48">
    <property type="entry name" value="TRANS-GOLGI NETWORK-LOCALIZED SYP41-INTERACTING PROTEIN 1"/>
    <property type="match status" value="1"/>
</dbReference>
<dbReference type="EMBL" id="LCWF01000036">
    <property type="protein sequence ID" value="KKY26286.1"/>
    <property type="molecule type" value="Genomic_DNA"/>
</dbReference>
<protein>
    <recommendedName>
        <fullName evidence="6">Mei5 protein</fullName>
    </recommendedName>
</protein>